<accession>A0A2G8JEY3</accession>
<sequence>MANGPNDKPTQNQTKSGPSGNDMNDEDTDQLSNDGVASLCATIDQLDSCLDSLEQKNDSLQSKMKAFLNSMNEENSEQEKVTPEVDKKTTKDK</sequence>
<comment type="caution">
    <text evidence="2">The sequence shown here is derived from an EMBL/GenBank/DDBJ whole genome shotgun (WGS) entry which is preliminary data.</text>
</comment>
<feature type="region of interest" description="Disordered" evidence="1">
    <location>
        <begin position="67"/>
        <end position="93"/>
    </location>
</feature>
<dbReference type="OrthoDB" id="10050612at2759"/>
<reference evidence="2 3" key="1">
    <citation type="journal article" date="2017" name="PLoS Biol.">
        <title>The sea cucumber genome provides insights into morphological evolution and visceral regeneration.</title>
        <authorList>
            <person name="Zhang X."/>
            <person name="Sun L."/>
            <person name="Yuan J."/>
            <person name="Sun Y."/>
            <person name="Gao Y."/>
            <person name="Zhang L."/>
            <person name="Li S."/>
            <person name="Dai H."/>
            <person name="Hamel J.F."/>
            <person name="Liu C."/>
            <person name="Yu Y."/>
            <person name="Liu S."/>
            <person name="Lin W."/>
            <person name="Guo K."/>
            <person name="Jin S."/>
            <person name="Xu P."/>
            <person name="Storey K.B."/>
            <person name="Huan P."/>
            <person name="Zhang T."/>
            <person name="Zhou Y."/>
            <person name="Zhang J."/>
            <person name="Lin C."/>
            <person name="Li X."/>
            <person name="Xing L."/>
            <person name="Huo D."/>
            <person name="Sun M."/>
            <person name="Wang L."/>
            <person name="Mercier A."/>
            <person name="Li F."/>
            <person name="Yang H."/>
            <person name="Xiang J."/>
        </authorList>
    </citation>
    <scope>NUCLEOTIDE SEQUENCE [LARGE SCALE GENOMIC DNA]</scope>
    <source>
        <strain evidence="2">Shaxun</strain>
        <tissue evidence="2">Muscle</tissue>
    </source>
</reference>
<feature type="compositionally biased region" description="Polar residues" evidence="1">
    <location>
        <begin position="8"/>
        <end position="22"/>
    </location>
</feature>
<dbReference type="EMBL" id="MRZV01002220">
    <property type="protein sequence ID" value="PIK34302.1"/>
    <property type="molecule type" value="Genomic_DNA"/>
</dbReference>
<protein>
    <submittedName>
        <fullName evidence="2">Putative UPF0184 protein C9orf16-like</fullName>
    </submittedName>
</protein>
<evidence type="ECO:0000313" key="3">
    <source>
        <dbReference type="Proteomes" id="UP000230750"/>
    </source>
</evidence>
<feature type="compositionally biased region" description="Basic and acidic residues" evidence="1">
    <location>
        <begin position="77"/>
        <end position="93"/>
    </location>
</feature>
<feature type="region of interest" description="Disordered" evidence="1">
    <location>
        <begin position="1"/>
        <end position="33"/>
    </location>
</feature>
<organism evidence="2 3">
    <name type="scientific">Stichopus japonicus</name>
    <name type="common">Sea cucumber</name>
    <dbReference type="NCBI Taxonomy" id="307972"/>
    <lineage>
        <taxon>Eukaryota</taxon>
        <taxon>Metazoa</taxon>
        <taxon>Echinodermata</taxon>
        <taxon>Eleutherozoa</taxon>
        <taxon>Echinozoa</taxon>
        <taxon>Holothuroidea</taxon>
        <taxon>Aspidochirotacea</taxon>
        <taxon>Aspidochirotida</taxon>
        <taxon>Stichopodidae</taxon>
        <taxon>Apostichopus</taxon>
    </lineage>
</organism>
<evidence type="ECO:0000313" key="2">
    <source>
        <dbReference type="EMBL" id="PIK34302.1"/>
    </source>
</evidence>
<dbReference type="AlphaFoldDB" id="A0A2G8JEY3"/>
<gene>
    <name evidence="2" type="ORF">BSL78_28873</name>
</gene>
<dbReference type="Proteomes" id="UP000230750">
    <property type="component" value="Unassembled WGS sequence"/>
</dbReference>
<name>A0A2G8JEY3_STIJA</name>
<dbReference type="Pfam" id="PF03670">
    <property type="entry name" value="UPF0184"/>
    <property type="match status" value="1"/>
</dbReference>
<evidence type="ECO:0000256" key="1">
    <source>
        <dbReference type="SAM" id="MobiDB-lite"/>
    </source>
</evidence>
<keyword evidence="3" id="KW-1185">Reference proteome</keyword>
<proteinExistence type="predicted"/>